<dbReference type="PANTHER" id="PTHR22773">
    <property type="entry name" value="NADH DEHYDROGENASE"/>
    <property type="match status" value="1"/>
</dbReference>
<evidence type="ECO:0000313" key="8">
    <source>
        <dbReference type="EMBL" id="SDJ83075.1"/>
    </source>
</evidence>
<dbReference type="RefSeq" id="WP_091509060.1">
    <property type="nucleotide sequence ID" value="NZ_FNFH01000002.1"/>
</dbReference>
<dbReference type="InterPro" id="IPR010096">
    <property type="entry name" value="NADH-Q_OxRdtase_suN/2"/>
</dbReference>
<evidence type="ECO:0000259" key="7">
    <source>
        <dbReference type="Pfam" id="PF00361"/>
    </source>
</evidence>
<comment type="catalytic activity">
    <reaction evidence="5">
        <text>a quinone + NADH + 5 H(+)(in) = a quinol + NAD(+) + 4 H(+)(out)</text>
        <dbReference type="Rhea" id="RHEA:57888"/>
        <dbReference type="ChEBI" id="CHEBI:15378"/>
        <dbReference type="ChEBI" id="CHEBI:24646"/>
        <dbReference type="ChEBI" id="CHEBI:57540"/>
        <dbReference type="ChEBI" id="CHEBI:57945"/>
        <dbReference type="ChEBI" id="CHEBI:132124"/>
    </reaction>
</comment>
<keyword evidence="4 5" id="KW-0472">Membrane</keyword>
<feature type="transmembrane region" description="Helical" evidence="5">
    <location>
        <begin position="36"/>
        <end position="55"/>
    </location>
</feature>
<dbReference type="AlphaFoldDB" id="A0A1G8WZR5"/>
<keyword evidence="5" id="KW-0520">NAD</keyword>
<feature type="transmembrane region" description="Helical" evidence="5">
    <location>
        <begin position="483"/>
        <end position="503"/>
    </location>
</feature>
<dbReference type="Proteomes" id="UP000199305">
    <property type="component" value="Unassembled WGS sequence"/>
</dbReference>
<keyword evidence="5" id="KW-0813">Transport</keyword>
<keyword evidence="5" id="KW-1278">Translocase</keyword>
<evidence type="ECO:0000256" key="5">
    <source>
        <dbReference type="HAMAP-Rule" id="MF_00445"/>
    </source>
</evidence>
<dbReference type="STRING" id="658219.SAMN05216212_0893"/>
<comment type="function">
    <text evidence="5">NDH-1 shuttles electrons from NADH, via FMN and iron-sulfur (Fe-S) centers, to quinones in the respiratory chain. The immediate electron acceptor for the enzyme in this species is believed to be ubiquinone. Couples the redox reaction to proton translocation (for every two electrons transferred, four hydrogen ions are translocated across the cytoplasmic membrane), and thus conserves the redox energy in a proton gradient.</text>
</comment>
<gene>
    <name evidence="5" type="primary">nuoN</name>
    <name evidence="8" type="ORF">SAMN05216212_0893</name>
</gene>
<feature type="transmembrane region" description="Helical" evidence="5">
    <location>
        <begin position="176"/>
        <end position="198"/>
    </location>
</feature>
<evidence type="ECO:0000256" key="3">
    <source>
        <dbReference type="ARBA" id="ARBA00022989"/>
    </source>
</evidence>
<dbReference type="GO" id="GO:0005886">
    <property type="term" value="C:plasma membrane"/>
    <property type="evidence" value="ECO:0007669"/>
    <property type="project" value="UniProtKB-SubCell"/>
</dbReference>
<keyword evidence="5" id="KW-1003">Cell membrane</keyword>
<feature type="transmembrane region" description="Helical" evidence="5">
    <location>
        <begin position="342"/>
        <end position="363"/>
    </location>
</feature>
<feature type="transmembrane region" description="Helical" evidence="5">
    <location>
        <begin position="6"/>
        <end position="24"/>
    </location>
</feature>
<dbReference type="EMBL" id="FNFH01000002">
    <property type="protein sequence ID" value="SDJ83075.1"/>
    <property type="molecule type" value="Genomic_DNA"/>
</dbReference>
<name>A0A1G8WZR5_9GAMM</name>
<keyword evidence="5" id="KW-0874">Quinone</keyword>
<proteinExistence type="inferred from homology"/>
<feature type="domain" description="NADH:quinone oxidoreductase/Mrp antiporter transmembrane" evidence="7">
    <location>
        <begin position="130"/>
        <end position="448"/>
    </location>
</feature>
<keyword evidence="2 5" id="KW-0812">Transmembrane</keyword>
<dbReference type="GO" id="GO:0008137">
    <property type="term" value="F:NADH dehydrogenase (ubiquinone) activity"/>
    <property type="evidence" value="ECO:0007669"/>
    <property type="project" value="InterPro"/>
</dbReference>
<feature type="transmembrane region" description="Helical" evidence="5">
    <location>
        <begin position="399"/>
        <end position="422"/>
    </location>
</feature>
<organism evidence="8 9">
    <name type="scientific">Microbulbifer yueqingensis</name>
    <dbReference type="NCBI Taxonomy" id="658219"/>
    <lineage>
        <taxon>Bacteria</taxon>
        <taxon>Pseudomonadati</taxon>
        <taxon>Pseudomonadota</taxon>
        <taxon>Gammaproteobacteria</taxon>
        <taxon>Cellvibrionales</taxon>
        <taxon>Microbulbiferaceae</taxon>
        <taxon>Microbulbifer</taxon>
    </lineage>
</organism>
<protein>
    <recommendedName>
        <fullName evidence="5">NADH-quinone oxidoreductase subunit N</fullName>
        <ecNumber evidence="5">7.1.1.-</ecNumber>
    </recommendedName>
    <alternativeName>
        <fullName evidence="5">NADH dehydrogenase I subunit N</fullName>
    </alternativeName>
    <alternativeName>
        <fullName evidence="5">NDH-1 subunit N</fullName>
    </alternativeName>
</protein>
<accession>A0A1G8WZR5</accession>
<reference evidence="9" key="1">
    <citation type="submission" date="2016-10" db="EMBL/GenBank/DDBJ databases">
        <authorList>
            <person name="Varghese N."/>
            <person name="Submissions S."/>
        </authorList>
    </citation>
    <scope>NUCLEOTIDE SEQUENCE [LARGE SCALE GENOMIC DNA]</scope>
    <source>
        <strain evidence="9">CGMCC 1.10658</strain>
    </source>
</reference>
<evidence type="ECO:0000256" key="1">
    <source>
        <dbReference type="ARBA" id="ARBA00004127"/>
    </source>
</evidence>
<dbReference type="NCBIfam" id="TIGR01770">
    <property type="entry name" value="NDH_I_N"/>
    <property type="match status" value="1"/>
</dbReference>
<feature type="transmembrane region" description="Helical" evidence="5">
    <location>
        <begin position="218"/>
        <end position="242"/>
    </location>
</feature>
<evidence type="ECO:0000256" key="6">
    <source>
        <dbReference type="RuleBase" id="RU000320"/>
    </source>
</evidence>
<comment type="subcellular location">
    <subcellularLocation>
        <location evidence="5">Cell membrane</location>
        <topology evidence="5">Multi-pass membrane protein</topology>
    </subcellularLocation>
    <subcellularLocation>
        <location evidence="1">Endomembrane system</location>
        <topology evidence="1">Multi-pass membrane protein</topology>
    </subcellularLocation>
    <subcellularLocation>
        <location evidence="6">Membrane</location>
        <topology evidence="6">Multi-pass membrane protein</topology>
    </subcellularLocation>
</comment>
<feature type="transmembrane region" description="Helical" evidence="5">
    <location>
        <begin position="313"/>
        <end position="336"/>
    </location>
</feature>
<feature type="transmembrane region" description="Helical" evidence="5">
    <location>
        <begin position="254"/>
        <end position="274"/>
    </location>
</feature>
<dbReference type="GO" id="GO:0042773">
    <property type="term" value="P:ATP synthesis coupled electron transport"/>
    <property type="evidence" value="ECO:0007669"/>
    <property type="project" value="InterPro"/>
</dbReference>
<feature type="transmembrane region" description="Helical" evidence="5">
    <location>
        <begin position="75"/>
        <end position="94"/>
    </location>
</feature>
<comment type="subunit">
    <text evidence="5">NDH-1 is composed of 14 different subunits. Subunits NuoA, H, J, K, L, M, N constitute the membrane sector of the complex.</text>
</comment>
<dbReference type="GO" id="GO:0048038">
    <property type="term" value="F:quinone binding"/>
    <property type="evidence" value="ECO:0007669"/>
    <property type="project" value="UniProtKB-KW"/>
</dbReference>
<dbReference type="InterPro" id="IPR001750">
    <property type="entry name" value="ND/Mrp_TM"/>
</dbReference>
<evidence type="ECO:0000313" key="9">
    <source>
        <dbReference type="Proteomes" id="UP000199305"/>
    </source>
</evidence>
<feature type="transmembrane region" description="Helical" evidence="5">
    <location>
        <begin position="280"/>
        <end position="306"/>
    </location>
</feature>
<feature type="transmembrane region" description="Helical" evidence="5">
    <location>
        <begin position="434"/>
        <end position="454"/>
    </location>
</feature>
<dbReference type="GO" id="GO:0012505">
    <property type="term" value="C:endomembrane system"/>
    <property type="evidence" value="ECO:0007669"/>
    <property type="project" value="UniProtKB-SubCell"/>
</dbReference>
<evidence type="ECO:0000256" key="4">
    <source>
        <dbReference type="ARBA" id="ARBA00023136"/>
    </source>
</evidence>
<evidence type="ECO:0000256" key="2">
    <source>
        <dbReference type="ARBA" id="ARBA00022692"/>
    </source>
</evidence>
<dbReference type="HAMAP" id="MF_00445">
    <property type="entry name" value="NDH1_NuoN_1"/>
    <property type="match status" value="1"/>
</dbReference>
<sequence length="509" mass="53704">MTREELFAILPLLVLTGGIVLLMLQVSLRRGHRPALATTLAVLLVALWACFTVAADLPADGAISATMLFRIDHTALFFCVLLLLAALATAVLGFHHLLSRASNQDGDAYPEEFYILLLLVMLGACSLVCASHFASLFLGLELMGLSLYPLLGFSVIGSHSPQREQLLSLESGMKYLLLSALATALTLFGIALVFAASGALDFTAAAATLRESGPGNSVFSAGLTLLLVGMAFKLSLVPFHIWTPDVYQGAPTPVTALIATVSKGAVVALVLRLFGQVDLFSVPVLSTMLAVMAIASMLVGNLLALLQSNVKRLLAYSSIAHIGYLMVAFLIGASAFGQEAVTYYLVAYVVTTMGAFAVISLVADTALSSLPGGTGPISDPSNDPYQIEFYRGMFWRSPALACCFGLMLLSLAGIPLTIGFIGKFYVFAAGVQGNLWYLLAAVVIGSALGLYYYLRLLLVMVQCESGSEALAAGEVNIAASGKLLVIGLTGALLLFGIFPQLLINWVNAL</sequence>
<dbReference type="GO" id="GO:0050136">
    <property type="term" value="F:NADH dehydrogenase (quinone) (non-electrogenic) activity"/>
    <property type="evidence" value="ECO:0007669"/>
    <property type="project" value="UniProtKB-UniRule"/>
</dbReference>
<dbReference type="Pfam" id="PF00361">
    <property type="entry name" value="Proton_antipo_M"/>
    <property type="match status" value="1"/>
</dbReference>
<keyword evidence="3 5" id="KW-1133">Transmembrane helix</keyword>
<comment type="similarity">
    <text evidence="5">Belongs to the complex I subunit 2 family.</text>
</comment>
<dbReference type="OrthoDB" id="9768329at2"/>
<keyword evidence="9" id="KW-1185">Reference proteome</keyword>
<keyword evidence="5" id="KW-0830">Ubiquinone</keyword>
<feature type="transmembrane region" description="Helical" evidence="5">
    <location>
        <begin position="114"/>
        <end position="133"/>
    </location>
</feature>
<dbReference type="EC" id="7.1.1.-" evidence="5"/>